<dbReference type="Proteomes" id="UP000747542">
    <property type="component" value="Unassembled WGS sequence"/>
</dbReference>
<gene>
    <name evidence="6" type="primary">Irak1bp1-L</name>
    <name evidence="6" type="ORF">Hamer_G012145</name>
</gene>
<evidence type="ECO:0000256" key="4">
    <source>
        <dbReference type="ARBA" id="ARBA00022490"/>
    </source>
</evidence>
<name>A0A8J5MLU6_HOMAM</name>
<evidence type="ECO:0000256" key="1">
    <source>
        <dbReference type="ARBA" id="ARBA00004123"/>
    </source>
</evidence>
<dbReference type="PANTHER" id="PTHR18842:SF2">
    <property type="entry name" value="INTERLEUKIN-1 RECEPTOR-ASSOCIATED KINASE 1-BINDING PROTEIN 1"/>
    <property type="match status" value="1"/>
</dbReference>
<evidence type="ECO:0000256" key="2">
    <source>
        <dbReference type="ARBA" id="ARBA00004496"/>
    </source>
</evidence>
<dbReference type="AlphaFoldDB" id="A0A8J5MLU6"/>
<keyword evidence="5" id="KW-0539">Nucleus</keyword>
<dbReference type="GO" id="GO:0016301">
    <property type="term" value="F:kinase activity"/>
    <property type="evidence" value="ECO:0007669"/>
    <property type="project" value="UniProtKB-KW"/>
</dbReference>
<evidence type="ECO:0000256" key="5">
    <source>
        <dbReference type="ARBA" id="ARBA00023242"/>
    </source>
</evidence>
<comment type="subcellular location">
    <subcellularLocation>
        <location evidence="2">Cytoplasm</location>
    </subcellularLocation>
    <subcellularLocation>
        <location evidence="1">Nucleus</location>
    </subcellularLocation>
</comment>
<evidence type="ECO:0000313" key="6">
    <source>
        <dbReference type="EMBL" id="KAG7155990.1"/>
    </source>
</evidence>
<accession>A0A8J5MLU6</accession>
<dbReference type="Pfam" id="PF04402">
    <property type="entry name" value="SIMPL"/>
    <property type="match status" value="1"/>
</dbReference>
<proteinExistence type="inferred from homology"/>
<organism evidence="6 7">
    <name type="scientific">Homarus americanus</name>
    <name type="common">American lobster</name>
    <dbReference type="NCBI Taxonomy" id="6706"/>
    <lineage>
        <taxon>Eukaryota</taxon>
        <taxon>Metazoa</taxon>
        <taxon>Ecdysozoa</taxon>
        <taxon>Arthropoda</taxon>
        <taxon>Crustacea</taxon>
        <taxon>Multicrustacea</taxon>
        <taxon>Malacostraca</taxon>
        <taxon>Eumalacostraca</taxon>
        <taxon>Eucarida</taxon>
        <taxon>Decapoda</taxon>
        <taxon>Pleocyemata</taxon>
        <taxon>Astacidea</taxon>
        <taxon>Nephropoidea</taxon>
        <taxon>Nephropidae</taxon>
        <taxon>Homarus</taxon>
    </lineage>
</organism>
<keyword evidence="7" id="KW-1185">Reference proteome</keyword>
<evidence type="ECO:0000256" key="3">
    <source>
        <dbReference type="ARBA" id="ARBA00005509"/>
    </source>
</evidence>
<dbReference type="OrthoDB" id="6365554at2759"/>
<sequence length="213" mass="23130">MGEVVEVVGVGEVEVRPQLASLTLIISAHKNTIEECRASVEKRRPYVIQTLFNNKAEKEEVTETDEVRVGEAGGLVLVVMVTATLPADAARRVANTLVEKLGNNVTLEKLVYRHSWVSLSEARVRAGRRAAEEARQRAADMAVAVGGTLGPCLTVKEDSCTHVAITEDRTNSWMVDTALGRQEVHAHTPTIIQSTVKATFSLVSYGVPKTKKA</sequence>
<dbReference type="GO" id="GO:0006955">
    <property type="term" value="P:immune response"/>
    <property type="evidence" value="ECO:0007669"/>
    <property type="project" value="InterPro"/>
</dbReference>
<evidence type="ECO:0000313" key="7">
    <source>
        <dbReference type="Proteomes" id="UP000747542"/>
    </source>
</evidence>
<dbReference type="PANTHER" id="PTHR18842">
    <property type="entry name" value="INTERLEUKIN-1 RECEPTOR-ASSOCIATED KINASE 1-BINDING PROTEIN 1"/>
    <property type="match status" value="1"/>
</dbReference>
<comment type="similarity">
    <text evidence="3">Belongs to the IRAK1BP1 family.</text>
</comment>
<dbReference type="GO" id="GO:0005737">
    <property type="term" value="C:cytoplasm"/>
    <property type="evidence" value="ECO:0007669"/>
    <property type="project" value="UniProtKB-SubCell"/>
</dbReference>
<dbReference type="EMBL" id="JAHLQT010040257">
    <property type="protein sequence ID" value="KAG7155990.1"/>
    <property type="molecule type" value="Genomic_DNA"/>
</dbReference>
<keyword evidence="6" id="KW-0418">Kinase</keyword>
<dbReference type="GO" id="GO:0043123">
    <property type="term" value="P:positive regulation of canonical NF-kappaB signal transduction"/>
    <property type="evidence" value="ECO:0007669"/>
    <property type="project" value="InterPro"/>
</dbReference>
<comment type="caution">
    <text evidence="6">The sequence shown here is derived from an EMBL/GenBank/DDBJ whole genome shotgun (WGS) entry which is preliminary data.</text>
</comment>
<keyword evidence="6" id="KW-0808">Transferase</keyword>
<dbReference type="InterPro" id="IPR007497">
    <property type="entry name" value="SIMPL/DUF541"/>
</dbReference>
<dbReference type="InterPro" id="IPR030312">
    <property type="entry name" value="IRAK1BP1"/>
</dbReference>
<keyword evidence="4" id="KW-0963">Cytoplasm</keyword>
<reference evidence="6" key="1">
    <citation type="journal article" date="2021" name="Sci. Adv.">
        <title>The American lobster genome reveals insights on longevity, neural, and immune adaptations.</title>
        <authorList>
            <person name="Polinski J.M."/>
            <person name="Zimin A.V."/>
            <person name="Clark K.F."/>
            <person name="Kohn A.B."/>
            <person name="Sadowski N."/>
            <person name="Timp W."/>
            <person name="Ptitsyn A."/>
            <person name="Khanna P."/>
            <person name="Romanova D.Y."/>
            <person name="Williams P."/>
            <person name="Greenwood S.J."/>
            <person name="Moroz L.L."/>
            <person name="Walt D.R."/>
            <person name="Bodnar A.G."/>
        </authorList>
    </citation>
    <scope>NUCLEOTIDE SEQUENCE</scope>
    <source>
        <strain evidence="6">GMGI-L3</strain>
    </source>
</reference>
<protein>
    <submittedName>
        <fullName evidence="6">Interleukin-1 receptor-associated kinase 1-binding protein 1-like</fullName>
    </submittedName>
</protein>
<dbReference type="GO" id="GO:0005634">
    <property type="term" value="C:nucleus"/>
    <property type="evidence" value="ECO:0007669"/>
    <property type="project" value="UniProtKB-SubCell"/>
</dbReference>
<keyword evidence="6" id="KW-0675">Receptor</keyword>